<protein>
    <recommendedName>
        <fullName evidence="6">HMA domain-containing protein</fullName>
    </recommendedName>
</protein>
<dbReference type="AlphaFoldDB" id="A0AAP0WXF6"/>
<dbReference type="GO" id="GO:0046872">
    <property type="term" value="F:metal ion binding"/>
    <property type="evidence" value="ECO:0007669"/>
    <property type="project" value="UniProtKB-KW"/>
</dbReference>
<keyword evidence="8" id="KW-1185">Reference proteome</keyword>
<name>A0AAP0WXF6_LIQFO</name>
<keyword evidence="3" id="KW-0449">Lipoprotein</keyword>
<feature type="domain" description="HMA" evidence="6">
    <location>
        <begin position="8"/>
        <end position="72"/>
    </location>
</feature>
<evidence type="ECO:0000256" key="1">
    <source>
        <dbReference type="ARBA" id="ARBA00022481"/>
    </source>
</evidence>
<evidence type="ECO:0000259" key="6">
    <source>
        <dbReference type="PROSITE" id="PS50846"/>
    </source>
</evidence>
<evidence type="ECO:0000256" key="4">
    <source>
        <dbReference type="ARBA" id="ARBA00024045"/>
    </source>
</evidence>
<dbReference type="EMBL" id="JBBPBK010000007">
    <property type="protein sequence ID" value="KAK9282187.1"/>
    <property type="molecule type" value="Genomic_DNA"/>
</dbReference>
<dbReference type="InterPro" id="IPR036163">
    <property type="entry name" value="HMA_dom_sf"/>
</dbReference>
<keyword evidence="2" id="KW-0479">Metal-binding</keyword>
<comment type="caution">
    <text evidence="7">The sequence shown here is derived from an EMBL/GenBank/DDBJ whole genome shotgun (WGS) entry which is preliminary data.</text>
</comment>
<keyword evidence="1" id="KW-0488">Methylation</keyword>
<dbReference type="SUPFAM" id="SSF55008">
    <property type="entry name" value="HMA, heavy metal-associated domain"/>
    <property type="match status" value="1"/>
</dbReference>
<dbReference type="PROSITE" id="PS50846">
    <property type="entry name" value="HMA_2"/>
    <property type="match status" value="1"/>
</dbReference>
<evidence type="ECO:0000256" key="2">
    <source>
        <dbReference type="ARBA" id="ARBA00022723"/>
    </source>
</evidence>
<dbReference type="Pfam" id="PF00403">
    <property type="entry name" value="HMA"/>
    <property type="match status" value="1"/>
</dbReference>
<dbReference type="PANTHER" id="PTHR45868">
    <property type="entry name" value="HEAVY METAL-ASSOCIATED ISOPRENYLATED PLANT PROTEIN 33-RELATED"/>
    <property type="match status" value="1"/>
</dbReference>
<evidence type="ECO:0000256" key="5">
    <source>
        <dbReference type="SAM" id="MobiDB-lite"/>
    </source>
</evidence>
<gene>
    <name evidence="7" type="ORF">L1049_005099</name>
</gene>
<evidence type="ECO:0000256" key="3">
    <source>
        <dbReference type="ARBA" id="ARBA00023289"/>
    </source>
</evidence>
<accession>A0AAP0WXF6</accession>
<dbReference type="CDD" id="cd00371">
    <property type="entry name" value="HMA"/>
    <property type="match status" value="1"/>
</dbReference>
<dbReference type="Proteomes" id="UP001415857">
    <property type="component" value="Unassembled WGS sequence"/>
</dbReference>
<proteinExistence type="inferred from homology"/>
<feature type="region of interest" description="Disordered" evidence="5">
    <location>
        <begin position="212"/>
        <end position="251"/>
    </location>
</feature>
<dbReference type="InterPro" id="IPR006121">
    <property type="entry name" value="HMA_dom"/>
</dbReference>
<evidence type="ECO:0000313" key="8">
    <source>
        <dbReference type="Proteomes" id="UP001415857"/>
    </source>
</evidence>
<organism evidence="7 8">
    <name type="scientific">Liquidambar formosana</name>
    <name type="common">Formosan gum</name>
    <dbReference type="NCBI Taxonomy" id="63359"/>
    <lineage>
        <taxon>Eukaryota</taxon>
        <taxon>Viridiplantae</taxon>
        <taxon>Streptophyta</taxon>
        <taxon>Embryophyta</taxon>
        <taxon>Tracheophyta</taxon>
        <taxon>Spermatophyta</taxon>
        <taxon>Magnoliopsida</taxon>
        <taxon>eudicotyledons</taxon>
        <taxon>Gunneridae</taxon>
        <taxon>Pentapetalae</taxon>
        <taxon>Saxifragales</taxon>
        <taxon>Altingiaceae</taxon>
        <taxon>Liquidambar</taxon>
    </lineage>
</organism>
<comment type="similarity">
    <text evidence="4">Belongs to the HIPP family.</text>
</comment>
<evidence type="ECO:0000313" key="7">
    <source>
        <dbReference type="EMBL" id="KAK9282187.1"/>
    </source>
</evidence>
<feature type="compositionally biased region" description="Pro residues" evidence="5">
    <location>
        <begin position="224"/>
        <end position="233"/>
    </location>
</feature>
<dbReference type="Gene3D" id="3.30.70.100">
    <property type="match status" value="1"/>
</dbReference>
<sequence>MDYNGVPSQTCVLKMNFQCCEKCPNKVKRLLQKIDGVYSVTIDAPRGMVTISGKVDPTMLIKMLEKYGRNAELWSFQKDPMHTAQGNGHCNRKKYFEDGGIDQQCCGHNDCHSDYVHHDVHKMKPIRDNGNRPKMTWHHPHFMNQHAMNRNIHHGGHGGGAWGNFSHGPLNGCSNGHLHGAGHEYGAGRPYHQWYGEERTHGNQSFRPVVYDRPPPAYDYFQPQPRPPRPPVANPMTHYLSDDNATGCSVM</sequence>
<reference evidence="7 8" key="1">
    <citation type="journal article" date="2024" name="Plant J.">
        <title>Genome sequences and population genomics reveal climatic adaptation and genomic divergence between two closely related sweetgum species.</title>
        <authorList>
            <person name="Xu W.Q."/>
            <person name="Ren C.Q."/>
            <person name="Zhang X.Y."/>
            <person name="Comes H.P."/>
            <person name="Liu X.H."/>
            <person name="Li Y.G."/>
            <person name="Kettle C.J."/>
            <person name="Jalonen R."/>
            <person name="Gaisberger H."/>
            <person name="Ma Y.Z."/>
            <person name="Qiu Y.X."/>
        </authorList>
    </citation>
    <scope>NUCLEOTIDE SEQUENCE [LARGE SCALE GENOMIC DNA]</scope>
    <source>
        <strain evidence="7">Hangzhou</strain>
    </source>
</reference>
<dbReference type="PANTHER" id="PTHR45868:SF93">
    <property type="entry name" value="OS12G0144600 PROTEIN"/>
    <property type="match status" value="1"/>
</dbReference>
<keyword evidence="3" id="KW-0636">Prenylation</keyword>